<dbReference type="RefSeq" id="WP_042009923.1">
    <property type="nucleotide sequence ID" value="NZ_BOQK01000022.1"/>
</dbReference>
<dbReference type="Pfam" id="PF19765">
    <property type="entry name" value="DUF6252"/>
    <property type="match status" value="1"/>
</dbReference>
<dbReference type="PROSITE" id="PS51257">
    <property type="entry name" value="PROKAR_LIPOPROTEIN"/>
    <property type="match status" value="1"/>
</dbReference>
<dbReference type="InterPro" id="IPR046219">
    <property type="entry name" value="DUF6252"/>
</dbReference>
<dbReference type="OrthoDB" id="1434154at2"/>
<evidence type="ECO:0000313" key="6">
    <source>
        <dbReference type="Proteomes" id="UP000265497"/>
    </source>
</evidence>
<sequence length="169" mass="18936">MKKITSIIKFLVVPMIMFIGCDKPETPQQAEEIDENGIVLSNDFYIKAKVDGEWVVVKGDRCTYTINKDGSIQIESYRSGNDATDKTFSFSISSTTLGNHKFGDEKNGGTGLYIVNKQQYLTIDDGNVEITKLDSSKNIIEGRFQMNVKKNGIGDMKKITEGVFRCKQK</sequence>
<name>A0A0B7I586_9FLAO</name>
<organism evidence="1 5">
    <name type="scientific">Capnocytophaga canis</name>
    <dbReference type="NCBI Taxonomy" id="1848903"/>
    <lineage>
        <taxon>Bacteria</taxon>
        <taxon>Pseudomonadati</taxon>
        <taxon>Bacteroidota</taxon>
        <taxon>Flavobacteriia</taxon>
        <taxon>Flavobacteriales</taxon>
        <taxon>Flavobacteriaceae</taxon>
        <taxon>Capnocytophaga</taxon>
    </lineage>
</organism>
<gene>
    <name evidence="1" type="ORF">CCAND38_300017</name>
    <name evidence="2" type="ORF">CCAND93_840033</name>
    <name evidence="3" type="ORF">CKY20_00320</name>
</gene>
<evidence type="ECO:0000313" key="5">
    <source>
        <dbReference type="Proteomes" id="UP000045051"/>
    </source>
</evidence>
<dbReference type="STRING" id="1848903.CCAND38_300017"/>
<keyword evidence="5" id="KW-1185">Reference proteome</keyword>
<protein>
    <submittedName>
        <fullName evidence="1">Uncharacterized protein</fullName>
    </submittedName>
</protein>
<reference evidence="4 5" key="1">
    <citation type="submission" date="2015-01" db="EMBL/GenBank/DDBJ databases">
        <authorList>
            <person name="MANFREDI Pablo"/>
        </authorList>
    </citation>
    <scope>NUCLEOTIDE SEQUENCE [LARGE SCALE GENOMIC DNA]</scope>
    <source>
        <strain evidence="1 5">CcD38</strain>
        <strain evidence="2 4">CcD93</strain>
    </source>
</reference>
<dbReference type="AlphaFoldDB" id="A0A0B7I586"/>
<accession>A0A0B7I586</accession>
<dbReference type="EMBL" id="CDOL01000277">
    <property type="protein sequence ID" value="CEN54349.1"/>
    <property type="molecule type" value="Genomic_DNA"/>
</dbReference>
<dbReference type="Proteomes" id="UP000265497">
    <property type="component" value="Unassembled WGS sequence"/>
</dbReference>
<dbReference type="EMBL" id="NSDI01000001">
    <property type="protein sequence ID" value="RIY38029.1"/>
    <property type="molecule type" value="Genomic_DNA"/>
</dbReference>
<evidence type="ECO:0000313" key="3">
    <source>
        <dbReference type="EMBL" id="RIY38029.1"/>
    </source>
</evidence>
<proteinExistence type="predicted"/>
<dbReference type="EMBL" id="CDOI01000141">
    <property type="protein sequence ID" value="CEN45934.1"/>
    <property type="molecule type" value="Genomic_DNA"/>
</dbReference>
<evidence type="ECO:0000313" key="4">
    <source>
        <dbReference type="Proteomes" id="UP000038200"/>
    </source>
</evidence>
<dbReference type="Proteomes" id="UP000038200">
    <property type="component" value="Unassembled WGS sequence"/>
</dbReference>
<reference evidence="3 6" key="2">
    <citation type="submission" date="2017-08" db="EMBL/GenBank/DDBJ databases">
        <title>Capnocytophaga canis 17-158 assembly.</title>
        <authorList>
            <person name="Gulvik C.A."/>
        </authorList>
    </citation>
    <scope>NUCLEOTIDE SEQUENCE [LARGE SCALE GENOMIC DNA]</scope>
    <source>
        <strain evidence="3 6">17-158</strain>
    </source>
</reference>
<dbReference type="Proteomes" id="UP000045051">
    <property type="component" value="Unassembled WGS sequence"/>
</dbReference>
<evidence type="ECO:0000313" key="1">
    <source>
        <dbReference type="EMBL" id="CEN45934.1"/>
    </source>
</evidence>
<evidence type="ECO:0000313" key="2">
    <source>
        <dbReference type="EMBL" id="CEN54349.1"/>
    </source>
</evidence>